<evidence type="ECO:0000313" key="2">
    <source>
        <dbReference type="EMBL" id="KAJ0202755.1"/>
    </source>
</evidence>
<dbReference type="EMBL" id="NBSK02000005">
    <property type="protein sequence ID" value="KAJ0202755.1"/>
    <property type="molecule type" value="Genomic_DNA"/>
</dbReference>
<name>A0A9R1VDG6_LACSA</name>
<organism evidence="2 3">
    <name type="scientific">Lactuca sativa</name>
    <name type="common">Garden lettuce</name>
    <dbReference type="NCBI Taxonomy" id="4236"/>
    <lineage>
        <taxon>Eukaryota</taxon>
        <taxon>Viridiplantae</taxon>
        <taxon>Streptophyta</taxon>
        <taxon>Embryophyta</taxon>
        <taxon>Tracheophyta</taxon>
        <taxon>Spermatophyta</taxon>
        <taxon>Magnoliopsida</taxon>
        <taxon>eudicotyledons</taxon>
        <taxon>Gunneridae</taxon>
        <taxon>Pentapetalae</taxon>
        <taxon>asterids</taxon>
        <taxon>campanulids</taxon>
        <taxon>Asterales</taxon>
        <taxon>Asteraceae</taxon>
        <taxon>Cichorioideae</taxon>
        <taxon>Cichorieae</taxon>
        <taxon>Lactucinae</taxon>
        <taxon>Lactuca</taxon>
    </lineage>
</organism>
<dbReference type="Pfam" id="PF10551">
    <property type="entry name" value="MULE"/>
    <property type="match status" value="1"/>
</dbReference>
<gene>
    <name evidence="2" type="ORF">LSAT_V11C500234290</name>
</gene>
<dbReference type="InterPro" id="IPR018289">
    <property type="entry name" value="MULE_transposase_dom"/>
</dbReference>
<proteinExistence type="predicted"/>
<accession>A0A9R1VDG6</accession>
<evidence type="ECO:0000313" key="3">
    <source>
        <dbReference type="Proteomes" id="UP000235145"/>
    </source>
</evidence>
<comment type="caution">
    <text evidence="2">The sequence shown here is derived from an EMBL/GenBank/DDBJ whole genome shotgun (WGS) entry which is preliminary data.</text>
</comment>
<dbReference type="Proteomes" id="UP000235145">
    <property type="component" value="Unassembled WGS sequence"/>
</dbReference>
<dbReference type="PANTHER" id="PTHR47718:SF12">
    <property type="entry name" value="PROTEIN FAR1-RELATED SEQUENCE"/>
    <property type="match status" value="1"/>
</dbReference>
<keyword evidence="3" id="KW-1185">Reference proteome</keyword>
<reference evidence="2 3" key="1">
    <citation type="journal article" date="2017" name="Nat. Commun.">
        <title>Genome assembly with in vitro proximity ligation data and whole-genome triplication in lettuce.</title>
        <authorList>
            <person name="Reyes-Chin-Wo S."/>
            <person name="Wang Z."/>
            <person name="Yang X."/>
            <person name="Kozik A."/>
            <person name="Arikit S."/>
            <person name="Song C."/>
            <person name="Xia L."/>
            <person name="Froenicke L."/>
            <person name="Lavelle D.O."/>
            <person name="Truco M.J."/>
            <person name="Xia R."/>
            <person name="Zhu S."/>
            <person name="Xu C."/>
            <person name="Xu H."/>
            <person name="Xu X."/>
            <person name="Cox K."/>
            <person name="Korf I."/>
            <person name="Meyers B.C."/>
            <person name="Michelmore R.W."/>
        </authorList>
    </citation>
    <scope>NUCLEOTIDE SEQUENCE [LARGE SCALE GENOMIC DNA]</scope>
    <source>
        <strain evidence="3">cv. Salinas</strain>
        <tissue evidence="2">Seedlings</tissue>
    </source>
</reference>
<dbReference type="AlphaFoldDB" id="A0A9R1VDG6"/>
<sequence length="98" mass="11275">MYRVVFIPFTAIDHHKKPVTVGAGLLSNESIESYSWLLKAFLKTHGKEPTFVLTDQDAAIKQVIENVFPNSKHKIMFVAYNEKVEKQGIILIYFKYVT</sequence>
<protein>
    <recommendedName>
        <fullName evidence="1">MULE transposase domain-containing protein</fullName>
    </recommendedName>
</protein>
<evidence type="ECO:0000259" key="1">
    <source>
        <dbReference type="Pfam" id="PF10551"/>
    </source>
</evidence>
<feature type="domain" description="MULE transposase" evidence="1">
    <location>
        <begin position="2"/>
        <end position="75"/>
    </location>
</feature>
<dbReference type="PANTHER" id="PTHR47718">
    <property type="entry name" value="OS01G0519700 PROTEIN"/>
    <property type="match status" value="1"/>
</dbReference>